<geneLocation type="nucleomorph" evidence="3"/>
<accession>A0A0H5BLW0</accession>
<sequence length="99" mass="11677">MSKLYKIIVTGDGYTLGNLISFFFNKRFSIYYSYATCYCNYKIPHPLKEEFILLIKILGLINIIDNNAFENSTYKIWLYSELYILTILNKLLKLTVILN</sequence>
<keyword evidence="3" id="KW-0542">Nucleomorph</keyword>
<evidence type="ECO:0000256" key="2">
    <source>
        <dbReference type="ARBA" id="ARBA00023163"/>
    </source>
</evidence>
<dbReference type="GO" id="GO:0046983">
    <property type="term" value="F:protein dimerization activity"/>
    <property type="evidence" value="ECO:0007669"/>
    <property type="project" value="InterPro"/>
</dbReference>
<dbReference type="EMBL" id="AB996604">
    <property type="protein sequence ID" value="BAS01942.1"/>
    <property type="molecule type" value="Genomic_DNA"/>
</dbReference>
<protein>
    <submittedName>
        <fullName evidence="3">Uncharacterized protein</fullName>
    </submittedName>
</protein>
<evidence type="ECO:0000256" key="1">
    <source>
        <dbReference type="ARBA" id="ARBA00022478"/>
    </source>
</evidence>
<dbReference type="SUPFAM" id="SSF55257">
    <property type="entry name" value="RBP11-like subunits of RNA polymerase"/>
    <property type="match status" value="1"/>
</dbReference>
<organism evidence="3">
    <name type="scientific">Amorphochlora amoebiformis</name>
    <dbReference type="NCBI Taxonomy" id="1561963"/>
    <lineage>
        <taxon>Eukaryota</taxon>
        <taxon>Sar</taxon>
        <taxon>Rhizaria</taxon>
        <taxon>Cercozoa</taxon>
        <taxon>Chlorarachniophyceae</taxon>
        <taxon>Amorphochlora</taxon>
    </lineage>
</organism>
<reference evidence="3" key="1">
    <citation type="journal article" date="2015" name="Genome Biol. Evol.">
        <title>Nucleomorph Genome Sequences of Two Chlorarachniophytes, Amorphochlora amoebiformis and Lotharella vacuolata.</title>
        <authorList>
            <person name="Suzuki S."/>
            <person name="Shirato S."/>
            <person name="Hirakawa Y."/>
            <person name="Ishida K."/>
        </authorList>
    </citation>
    <scope>NUCLEOTIDE SEQUENCE</scope>
    <source>
        <strain evidence="3">CCMP2058</strain>
    </source>
</reference>
<evidence type="ECO:0000313" key="3">
    <source>
        <dbReference type="EMBL" id="BAS01942.1"/>
    </source>
</evidence>
<dbReference type="InterPro" id="IPR036603">
    <property type="entry name" value="RBP11-like"/>
</dbReference>
<dbReference type="Gene3D" id="3.30.1360.10">
    <property type="entry name" value="RNA polymerase, RBP11-like subunit"/>
    <property type="match status" value="1"/>
</dbReference>
<dbReference type="GO" id="GO:0000428">
    <property type="term" value="C:DNA-directed RNA polymerase complex"/>
    <property type="evidence" value="ECO:0007669"/>
    <property type="project" value="UniProtKB-KW"/>
</dbReference>
<keyword evidence="2" id="KW-0804">Transcription</keyword>
<dbReference type="AlphaFoldDB" id="A0A0H5BLW0"/>
<proteinExistence type="predicted"/>
<dbReference type="GO" id="GO:0006351">
    <property type="term" value="P:DNA-templated transcription"/>
    <property type="evidence" value="ECO:0007669"/>
    <property type="project" value="InterPro"/>
</dbReference>
<name>A0A0H5BLW0_9EUKA</name>
<keyword evidence="1" id="KW-0240">DNA-directed RNA polymerase</keyword>